<proteinExistence type="predicted"/>
<feature type="transmembrane region" description="Helical" evidence="2">
    <location>
        <begin position="223"/>
        <end position="245"/>
    </location>
</feature>
<dbReference type="RefSeq" id="WP_344775962.1">
    <property type="nucleotide sequence ID" value="NZ_BAABAH010000008.1"/>
</dbReference>
<keyword evidence="2" id="KW-0472">Membrane</keyword>
<evidence type="ECO:0000256" key="2">
    <source>
        <dbReference type="SAM" id="Phobius"/>
    </source>
</evidence>
<dbReference type="EMBL" id="BAABAH010000008">
    <property type="protein sequence ID" value="GAA3822813.1"/>
    <property type="molecule type" value="Genomic_DNA"/>
</dbReference>
<dbReference type="InterPro" id="IPR012666">
    <property type="entry name" value="CbtA_put"/>
</dbReference>
<feature type="transmembrane region" description="Helical" evidence="2">
    <location>
        <begin position="152"/>
        <end position="171"/>
    </location>
</feature>
<evidence type="ECO:0000313" key="4">
    <source>
        <dbReference type="Proteomes" id="UP001501821"/>
    </source>
</evidence>
<organism evidence="3 4">
    <name type="scientific">Nocardioides panacisoli</name>
    <dbReference type="NCBI Taxonomy" id="627624"/>
    <lineage>
        <taxon>Bacteria</taxon>
        <taxon>Bacillati</taxon>
        <taxon>Actinomycetota</taxon>
        <taxon>Actinomycetes</taxon>
        <taxon>Propionibacteriales</taxon>
        <taxon>Nocardioidaceae</taxon>
        <taxon>Nocardioides</taxon>
    </lineage>
</organism>
<name>A0ABP7INN4_9ACTN</name>
<reference evidence="4" key="1">
    <citation type="journal article" date="2019" name="Int. J. Syst. Evol. Microbiol.">
        <title>The Global Catalogue of Microorganisms (GCM) 10K type strain sequencing project: providing services to taxonomists for standard genome sequencing and annotation.</title>
        <authorList>
            <consortium name="The Broad Institute Genomics Platform"/>
            <consortium name="The Broad Institute Genome Sequencing Center for Infectious Disease"/>
            <person name="Wu L."/>
            <person name="Ma J."/>
        </authorList>
    </citation>
    <scope>NUCLEOTIDE SEQUENCE [LARGE SCALE GENOMIC DNA]</scope>
    <source>
        <strain evidence="4">JCM 16953</strain>
    </source>
</reference>
<evidence type="ECO:0000256" key="1">
    <source>
        <dbReference type="SAM" id="MobiDB-lite"/>
    </source>
</evidence>
<protein>
    <submittedName>
        <fullName evidence="3">CbtA family protein</fullName>
    </submittedName>
</protein>
<comment type="caution">
    <text evidence="3">The sequence shown here is derived from an EMBL/GenBank/DDBJ whole genome shotgun (WGS) entry which is preliminary data.</text>
</comment>
<feature type="region of interest" description="Disordered" evidence="1">
    <location>
        <begin position="51"/>
        <end position="72"/>
    </location>
</feature>
<evidence type="ECO:0000313" key="3">
    <source>
        <dbReference type="EMBL" id="GAA3822813.1"/>
    </source>
</evidence>
<feature type="transmembrane region" description="Helical" evidence="2">
    <location>
        <begin position="113"/>
        <end position="132"/>
    </location>
</feature>
<accession>A0ABP7INN4</accession>
<dbReference type="Proteomes" id="UP001501821">
    <property type="component" value="Unassembled WGS sequence"/>
</dbReference>
<gene>
    <name evidence="3" type="ORF">GCM10022242_25470</name>
</gene>
<feature type="transmembrane region" description="Helical" evidence="2">
    <location>
        <begin position="76"/>
        <end position="101"/>
    </location>
</feature>
<keyword evidence="2" id="KW-0812">Transmembrane</keyword>
<sequence>MTPRAFLLRGLLVGLVAGALAFVVASLVGEPYVERAIAIEESSAAHAHIGDEAGHEPARHEHSEEAPVPRDDQRTWGLATGTLAIGVTYGGIAALAAAGAVGRLGRLGARQSTALVALLGFVSTVLLPFLKYPANPPSVGNPDTIGSRTGDYFAMQLICVAGVVLAVLLAVRLARRLGGFEATVAAGATYLAVIVGAALLLPTVDEVGDFPADLLWSFRVSSLMTSATLWATIGIGLVALVGRLHDRVVADSERRALAAAL</sequence>
<keyword evidence="2" id="KW-1133">Transmembrane helix</keyword>
<dbReference type="Pfam" id="PF09490">
    <property type="entry name" value="CbtA"/>
    <property type="match status" value="1"/>
</dbReference>
<feature type="transmembrane region" description="Helical" evidence="2">
    <location>
        <begin position="183"/>
        <end position="203"/>
    </location>
</feature>
<keyword evidence="4" id="KW-1185">Reference proteome</keyword>